<evidence type="ECO:0000313" key="2">
    <source>
        <dbReference type="EMBL" id="GAA2347183.1"/>
    </source>
</evidence>
<keyword evidence="1" id="KW-1133">Transmembrane helix</keyword>
<dbReference type="Proteomes" id="UP001501218">
    <property type="component" value="Unassembled WGS sequence"/>
</dbReference>
<keyword evidence="1" id="KW-0472">Membrane</keyword>
<proteinExistence type="predicted"/>
<sequence length="142" mass="14781">MPRRPELSPLWILGLAALGVPRVIAHDLGPVGALVNGLLMFVPLVVWVAVVLWKRVRAPFSALLMVGLVHGVLLGVTHQILWTAAFAGDPPELGGNLAGALPPVAEALLLRAFAFISSLVTGALVGAVTGAVAWSLARMSSR</sequence>
<feature type="transmembrane region" description="Helical" evidence="1">
    <location>
        <begin position="60"/>
        <end position="88"/>
    </location>
</feature>
<protein>
    <submittedName>
        <fullName evidence="2">Uncharacterized protein</fullName>
    </submittedName>
</protein>
<dbReference type="RefSeq" id="WP_344130665.1">
    <property type="nucleotide sequence ID" value="NZ_BAAARA010000008.1"/>
</dbReference>
<keyword evidence="1" id="KW-0812">Transmembrane</keyword>
<evidence type="ECO:0000313" key="3">
    <source>
        <dbReference type="Proteomes" id="UP001501218"/>
    </source>
</evidence>
<feature type="transmembrane region" description="Helical" evidence="1">
    <location>
        <begin position="35"/>
        <end position="53"/>
    </location>
</feature>
<accession>A0ABP5TCN8</accession>
<evidence type="ECO:0000256" key="1">
    <source>
        <dbReference type="SAM" id="Phobius"/>
    </source>
</evidence>
<gene>
    <name evidence="2" type="ORF">GCM10009854_25290</name>
</gene>
<comment type="caution">
    <text evidence="2">The sequence shown here is derived from an EMBL/GenBank/DDBJ whole genome shotgun (WGS) entry which is preliminary data.</text>
</comment>
<name>A0ABP5TCN8_9PSEU</name>
<reference evidence="3" key="1">
    <citation type="journal article" date="2019" name="Int. J. Syst. Evol. Microbiol.">
        <title>The Global Catalogue of Microorganisms (GCM) 10K type strain sequencing project: providing services to taxonomists for standard genome sequencing and annotation.</title>
        <authorList>
            <consortium name="The Broad Institute Genomics Platform"/>
            <consortium name="The Broad Institute Genome Sequencing Center for Infectious Disease"/>
            <person name="Wu L."/>
            <person name="Ma J."/>
        </authorList>
    </citation>
    <scope>NUCLEOTIDE SEQUENCE [LARGE SCALE GENOMIC DNA]</scope>
    <source>
        <strain evidence="3">JCM 16221</strain>
    </source>
</reference>
<dbReference type="EMBL" id="BAAARA010000008">
    <property type="protein sequence ID" value="GAA2347183.1"/>
    <property type="molecule type" value="Genomic_DNA"/>
</dbReference>
<keyword evidence="3" id="KW-1185">Reference proteome</keyword>
<organism evidence="2 3">
    <name type="scientific">Saccharopolyspora halophila</name>
    <dbReference type="NCBI Taxonomy" id="405551"/>
    <lineage>
        <taxon>Bacteria</taxon>
        <taxon>Bacillati</taxon>
        <taxon>Actinomycetota</taxon>
        <taxon>Actinomycetes</taxon>
        <taxon>Pseudonocardiales</taxon>
        <taxon>Pseudonocardiaceae</taxon>
        <taxon>Saccharopolyspora</taxon>
    </lineage>
</organism>
<feature type="transmembrane region" description="Helical" evidence="1">
    <location>
        <begin position="108"/>
        <end position="137"/>
    </location>
</feature>